<organism evidence="1 2">
    <name type="scientific">Eleusine coracana subsp. coracana</name>
    <dbReference type="NCBI Taxonomy" id="191504"/>
    <lineage>
        <taxon>Eukaryota</taxon>
        <taxon>Viridiplantae</taxon>
        <taxon>Streptophyta</taxon>
        <taxon>Embryophyta</taxon>
        <taxon>Tracheophyta</taxon>
        <taxon>Spermatophyta</taxon>
        <taxon>Magnoliopsida</taxon>
        <taxon>Liliopsida</taxon>
        <taxon>Poales</taxon>
        <taxon>Poaceae</taxon>
        <taxon>PACMAD clade</taxon>
        <taxon>Chloridoideae</taxon>
        <taxon>Cynodonteae</taxon>
        <taxon>Eleusininae</taxon>
        <taxon>Eleusine</taxon>
    </lineage>
</organism>
<evidence type="ECO:0000313" key="2">
    <source>
        <dbReference type="Proteomes" id="UP001054889"/>
    </source>
</evidence>
<comment type="caution">
    <text evidence="1">The sequence shown here is derived from an EMBL/GenBank/DDBJ whole genome shotgun (WGS) entry which is preliminary data.</text>
</comment>
<dbReference type="EMBL" id="BQKI01000076">
    <property type="protein sequence ID" value="GJN23705.1"/>
    <property type="molecule type" value="Genomic_DNA"/>
</dbReference>
<keyword evidence="2" id="KW-1185">Reference proteome</keyword>
<evidence type="ECO:0000313" key="1">
    <source>
        <dbReference type="EMBL" id="GJN23705.1"/>
    </source>
</evidence>
<reference evidence="1" key="2">
    <citation type="submission" date="2021-12" db="EMBL/GenBank/DDBJ databases">
        <title>Resequencing data analysis of finger millet.</title>
        <authorList>
            <person name="Hatakeyama M."/>
            <person name="Aluri S."/>
            <person name="Balachadran M.T."/>
            <person name="Sivarajan S.R."/>
            <person name="Poveda L."/>
            <person name="Shimizu-Inatsugi R."/>
            <person name="Schlapbach R."/>
            <person name="Sreeman S.M."/>
            <person name="Shimizu K.K."/>
        </authorList>
    </citation>
    <scope>NUCLEOTIDE SEQUENCE</scope>
</reference>
<sequence length="220" mass="25332">MREPASQSGSGGNIRNTIPLCFFCKPIFLHALFPFPDLSLTANIWYQIHRSMEPYRYHYSGRPKSDESFAAIDAVNPNLQFVLAELQKMEIRLGDHVDGRCSGLERRVDEAEQRAETRFITLEMAQTEFDHWKPHIEKKVEDVKLEVSRITAFLERTSLEKPNHVGILPGSMSERPSAGFNVDGPSGHRVERQLRDHEFGEVYTPYSYPGQWYVQSFCQP</sequence>
<reference evidence="1" key="1">
    <citation type="journal article" date="2018" name="DNA Res.">
        <title>Multiple hybrid de novo genome assembly of finger millet, an orphan allotetraploid crop.</title>
        <authorList>
            <person name="Hatakeyama M."/>
            <person name="Aluri S."/>
            <person name="Balachadran M.T."/>
            <person name="Sivarajan S.R."/>
            <person name="Patrignani A."/>
            <person name="Gruter S."/>
            <person name="Poveda L."/>
            <person name="Shimizu-Inatsugi R."/>
            <person name="Baeten J."/>
            <person name="Francoijs K.J."/>
            <person name="Nataraja K.N."/>
            <person name="Reddy Y.A.N."/>
            <person name="Phadnis S."/>
            <person name="Ravikumar R.L."/>
            <person name="Schlapbach R."/>
            <person name="Sreeman S.M."/>
            <person name="Shimizu K.K."/>
        </authorList>
    </citation>
    <scope>NUCLEOTIDE SEQUENCE</scope>
</reference>
<proteinExistence type="predicted"/>
<name>A0AAV5ELY1_ELECO</name>
<protein>
    <submittedName>
        <fullName evidence="1">Uncharacterized protein</fullName>
    </submittedName>
</protein>
<dbReference type="AlphaFoldDB" id="A0AAV5ELY1"/>
<accession>A0AAV5ELY1</accession>
<gene>
    <name evidence="1" type="primary">gb11374</name>
    <name evidence="1" type="ORF">PR202_gb11374</name>
</gene>
<dbReference type="Proteomes" id="UP001054889">
    <property type="component" value="Unassembled WGS sequence"/>
</dbReference>